<dbReference type="RefSeq" id="WP_146847547.1">
    <property type="nucleotide sequence ID" value="NZ_BJWH01000024.1"/>
</dbReference>
<evidence type="ECO:0000256" key="1">
    <source>
        <dbReference type="SAM" id="MobiDB-lite"/>
    </source>
</evidence>
<accession>A0A511JPZ8</accession>
<dbReference type="EMBL" id="BJWH01000024">
    <property type="protein sequence ID" value="GEL99935.1"/>
    <property type="molecule type" value="Genomic_DNA"/>
</dbReference>
<proteinExistence type="predicted"/>
<name>A0A511JPZ8_9CELL</name>
<reference evidence="3 4" key="1">
    <citation type="submission" date="2019-07" db="EMBL/GenBank/DDBJ databases">
        <title>Whole genome shotgun sequence of Cellulomonas terrae NBRC 100819.</title>
        <authorList>
            <person name="Hosoyama A."/>
            <person name="Uohara A."/>
            <person name="Ohji S."/>
            <person name="Ichikawa N."/>
        </authorList>
    </citation>
    <scope>NUCLEOTIDE SEQUENCE [LARGE SCALE GENOMIC DNA]</scope>
    <source>
        <strain evidence="3 4">NBRC 100819</strain>
    </source>
</reference>
<dbReference type="Pfam" id="PF01926">
    <property type="entry name" value="MMR_HSR1"/>
    <property type="match status" value="1"/>
</dbReference>
<dbReference type="GO" id="GO:0005525">
    <property type="term" value="F:GTP binding"/>
    <property type="evidence" value="ECO:0007669"/>
    <property type="project" value="InterPro"/>
</dbReference>
<dbReference type="GO" id="GO:0019843">
    <property type="term" value="F:rRNA binding"/>
    <property type="evidence" value="ECO:0007669"/>
    <property type="project" value="TreeGrafter"/>
</dbReference>
<keyword evidence="4" id="KW-1185">Reference proteome</keyword>
<dbReference type="AlphaFoldDB" id="A0A511JPZ8"/>
<dbReference type="Proteomes" id="UP000321049">
    <property type="component" value="Unassembled WGS sequence"/>
</dbReference>
<dbReference type="GO" id="GO:0000028">
    <property type="term" value="P:ribosomal small subunit assembly"/>
    <property type="evidence" value="ECO:0007669"/>
    <property type="project" value="TreeGrafter"/>
</dbReference>
<evidence type="ECO:0000313" key="4">
    <source>
        <dbReference type="Proteomes" id="UP000321049"/>
    </source>
</evidence>
<comment type="caution">
    <text evidence="3">The sequence shown here is derived from an EMBL/GenBank/DDBJ whole genome shotgun (WGS) entry which is preliminary data.</text>
</comment>
<dbReference type="InterPro" id="IPR006073">
    <property type="entry name" value="GTP-bd"/>
</dbReference>
<dbReference type="Gene3D" id="3.40.50.300">
    <property type="entry name" value="P-loop containing nucleotide triphosphate hydrolases"/>
    <property type="match status" value="1"/>
</dbReference>
<dbReference type="InterPro" id="IPR005662">
    <property type="entry name" value="GTPase_Era-like"/>
</dbReference>
<dbReference type="GO" id="GO:0043024">
    <property type="term" value="F:ribosomal small subunit binding"/>
    <property type="evidence" value="ECO:0007669"/>
    <property type="project" value="TreeGrafter"/>
</dbReference>
<dbReference type="InterPro" id="IPR027417">
    <property type="entry name" value="P-loop_NTPase"/>
</dbReference>
<sequence length="588" mass="61105">MSAQPGTAPVQPVPTSRPPAAHARHAASDPRDVLARPLAATSLLDAVRDLHRDVERTGFPLEIEGIASARASRARLVDQLGEHLVPRLTELSAPAVVVISGSTGAGKSTLVNSLVGSEVSTAGVLRPTTRRPVLVHNPLDEELLSHHPVLESVSVVADEQVPRGIALLDAPDLDSVLESNRESAHRLLEAADLWLFVTTAARYGDALPWRVLQGAVERGASIAMVLNRVPPASLPTVRGDLLDRLRGHGLQGSPLFVVPDLGPHEGLLPAAVVAPIRRWLAMLAGPDRARTVIGRTLRGSLAALRPWVDELAEAVQAQADAAGAIAAVLDEAIEAPTAQAAASIRGGAVADGAVRARWSELAADSGPLGRVVRPSGRVRGSSREGRARVAAIQPLLEDLTRSAAATLTAAGAHTEGVLRAALTGPDAPAGGASVDAAWESSTLRTGRRSAAEQAARAWTAQGPRVVRAALTVGPAETTPDGIARPRRDVAREVRRRGKAASALGDEGLAVVALAAASGVREARDLLVDLIDSAGERAADELRDDLVARVAGQVAVERAAVGEVLSDPDLAEDASSRLRLRLAVLKGLT</sequence>
<dbReference type="OrthoDB" id="207675at2"/>
<dbReference type="PANTHER" id="PTHR42698:SF1">
    <property type="entry name" value="GTPASE ERA, MITOCHONDRIAL"/>
    <property type="match status" value="1"/>
</dbReference>
<feature type="region of interest" description="Disordered" evidence="1">
    <location>
        <begin position="1"/>
        <end position="31"/>
    </location>
</feature>
<protein>
    <recommendedName>
        <fullName evidence="2">G domain-containing protein</fullName>
    </recommendedName>
</protein>
<organism evidence="3 4">
    <name type="scientific">Cellulomonas terrae</name>
    <dbReference type="NCBI Taxonomy" id="311234"/>
    <lineage>
        <taxon>Bacteria</taxon>
        <taxon>Bacillati</taxon>
        <taxon>Actinomycetota</taxon>
        <taxon>Actinomycetes</taxon>
        <taxon>Micrococcales</taxon>
        <taxon>Cellulomonadaceae</taxon>
        <taxon>Cellulomonas</taxon>
    </lineage>
</organism>
<dbReference type="CDD" id="cd00882">
    <property type="entry name" value="Ras_like_GTPase"/>
    <property type="match status" value="1"/>
</dbReference>
<gene>
    <name evidence="3" type="ORF">CTE05_34820</name>
</gene>
<dbReference type="SUPFAM" id="SSF52540">
    <property type="entry name" value="P-loop containing nucleoside triphosphate hydrolases"/>
    <property type="match status" value="1"/>
</dbReference>
<evidence type="ECO:0000313" key="3">
    <source>
        <dbReference type="EMBL" id="GEL99935.1"/>
    </source>
</evidence>
<feature type="domain" description="G" evidence="2">
    <location>
        <begin position="97"/>
        <end position="200"/>
    </location>
</feature>
<dbReference type="PANTHER" id="PTHR42698">
    <property type="entry name" value="GTPASE ERA"/>
    <property type="match status" value="1"/>
</dbReference>
<dbReference type="GO" id="GO:0005829">
    <property type="term" value="C:cytosol"/>
    <property type="evidence" value="ECO:0007669"/>
    <property type="project" value="TreeGrafter"/>
</dbReference>
<evidence type="ECO:0000259" key="2">
    <source>
        <dbReference type="Pfam" id="PF01926"/>
    </source>
</evidence>